<feature type="transmembrane region" description="Helical" evidence="7">
    <location>
        <begin position="101"/>
        <end position="120"/>
    </location>
</feature>
<evidence type="ECO:0000256" key="1">
    <source>
        <dbReference type="ARBA" id="ARBA00004651"/>
    </source>
</evidence>
<keyword evidence="4 7" id="KW-0812">Transmembrane</keyword>
<dbReference type="PANTHER" id="PTHR30487:SF0">
    <property type="entry name" value="PREPILIN LEADER PEPTIDASE_N-METHYLTRANSFERASE-RELATED"/>
    <property type="match status" value="1"/>
</dbReference>
<dbReference type="GO" id="GO:0005886">
    <property type="term" value="C:plasma membrane"/>
    <property type="evidence" value="ECO:0007669"/>
    <property type="project" value="UniProtKB-SubCell"/>
</dbReference>
<protein>
    <recommendedName>
        <fullName evidence="12">Prepilin peptidase</fullName>
    </recommendedName>
</protein>
<keyword evidence="6 7" id="KW-0472">Membrane</keyword>
<sequence length="184" mass="21230">MKEVFLYLYITFLGAIIGSFLNVVAYRVPREESIVTPPSHCPHCQKRLQMLDLIPVLSWLLLKGRCRYCQNPIFWQYPLVEAVTAGVWVLVYWRYGWSGETLVGLLFVSFLIPLTVIDWHEWILPDRLTYPLIITTLLMRIWIREEPFWWSLAGAALGAGILWFWLGSAPISLARKGWGSATSS</sequence>
<feature type="domain" description="Prepilin peptidase A24 N-terminal" evidence="9">
    <location>
        <begin position="13"/>
        <end position="95"/>
    </location>
</feature>
<comment type="subcellular location">
    <subcellularLocation>
        <location evidence="1">Cell membrane</location>
        <topology evidence="1">Multi-pass membrane protein</topology>
    </subcellularLocation>
</comment>
<keyword evidence="3" id="KW-1003">Cell membrane</keyword>
<organism evidence="10 11">
    <name type="scientific">Collibacillus ludicampi</name>
    <dbReference type="NCBI Taxonomy" id="2771369"/>
    <lineage>
        <taxon>Bacteria</taxon>
        <taxon>Bacillati</taxon>
        <taxon>Bacillota</taxon>
        <taxon>Bacilli</taxon>
        <taxon>Bacillales</taxon>
        <taxon>Alicyclobacillaceae</taxon>
        <taxon>Collibacillus</taxon>
    </lineage>
</organism>
<evidence type="ECO:0000313" key="10">
    <source>
        <dbReference type="EMBL" id="GIM44617.1"/>
    </source>
</evidence>
<comment type="caution">
    <text evidence="10">The sequence shown here is derived from an EMBL/GenBank/DDBJ whole genome shotgun (WGS) entry which is preliminary data.</text>
</comment>
<dbReference type="GO" id="GO:0006465">
    <property type="term" value="P:signal peptide processing"/>
    <property type="evidence" value="ECO:0007669"/>
    <property type="project" value="TreeGrafter"/>
</dbReference>
<dbReference type="Pfam" id="PF01478">
    <property type="entry name" value="Peptidase_A24"/>
    <property type="match status" value="1"/>
</dbReference>
<gene>
    <name evidence="10" type="ORF">DNHGIG_01660</name>
</gene>
<keyword evidence="5 7" id="KW-1133">Transmembrane helix</keyword>
<dbReference type="PANTHER" id="PTHR30487">
    <property type="entry name" value="TYPE 4 PREPILIN-LIKE PROTEINS LEADER PEPTIDE-PROCESSING ENZYME"/>
    <property type="match status" value="1"/>
</dbReference>
<dbReference type="GO" id="GO:0004190">
    <property type="term" value="F:aspartic-type endopeptidase activity"/>
    <property type="evidence" value="ECO:0007669"/>
    <property type="project" value="InterPro"/>
</dbReference>
<dbReference type="InterPro" id="IPR010627">
    <property type="entry name" value="Prepilin_pept_A24_N"/>
</dbReference>
<evidence type="ECO:0000313" key="11">
    <source>
        <dbReference type="Proteomes" id="UP001057291"/>
    </source>
</evidence>
<evidence type="ECO:0000259" key="9">
    <source>
        <dbReference type="Pfam" id="PF06750"/>
    </source>
</evidence>
<dbReference type="EMBL" id="BOQE01000001">
    <property type="protein sequence ID" value="GIM44617.1"/>
    <property type="molecule type" value="Genomic_DNA"/>
</dbReference>
<dbReference type="Proteomes" id="UP001057291">
    <property type="component" value="Unassembled WGS sequence"/>
</dbReference>
<dbReference type="InterPro" id="IPR000045">
    <property type="entry name" value="Prepilin_IV_endopep_pep"/>
</dbReference>
<evidence type="ECO:0000259" key="8">
    <source>
        <dbReference type="Pfam" id="PF01478"/>
    </source>
</evidence>
<evidence type="ECO:0000256" key="2">
    <source>
        <dbReference type="ARBA" id="ARBA00005801"/>
    </source>
</evidence>
<feature type="domain" description="Prepilin type IV endopeptidase peptidase" evidence="8">
    <location>
        <begin position="105"/>
        <end position="178"/>
    </location>
</feature>
<evidence type="ECO:0000256" key="6">
    <source>
        <dbReference type="ARBA" id="ARBA00023136"/>
    </source>
</evidence>
<feature type="transmembrane region" description="Helical" evidence="7">
    <location>
        <begin position="149"/>
        <end position="166"/>
    </location>
</feature>
<evidence type="ECO:0000256" key="5">
    <source>
        <dbReference type="ARBA" id="ARBA00022989"/>
    </source>
</evidence>
<dbReference type="InterPro" id="IPR050882">
    <property type="entry name" value="Prepilin_peptidase/N-MTase"/>
</dbReference>
<reference evidence="10" key="1">
    <citation type="journal article" date="2023" name="Int. J. Syst. Evol. Microbiol.">
        <title>Collibacillus ludicampi gen. nov., sp. nov., a new soil bacterium of the family Alicyclobacillaceae.</title>
        <authorList>
            <person name="Jojima T."/>
            <person name="Ioku Y."/>
            <person name="Fukuta Y."/>
            <person name="Shirasaka N."/>
            <person name="Matsumura Y."/>
            <person name="Mori M."/>
        </authorList>
    </citation>
    <scope>NUCLEOTIDE SEQUENCE</scope>
    <source>
        <strain evidence="10">TP075</strain>
    </source>
</reference>
<keyword evidence="11" id="KW-1185">Reference proteome</keyword>
<proteinExistence type="inferred from homology"/>
<name>A0AAV4L9X7_9BACL</name>
<feature type="transmembrane region" description="Helical" evidence="7">
    <location>
        <begin position="73"/>
        <end position="95"/>
    </location>
</feature>
<feature type="transmembrane region" description="Helical" evidence="7">
    <location>
        <begin position="6"/>
        <end position="26"/>
    </location>
</feature>
<evidence type="ECO:0008006" key="12">
    <source>
        <dbReference type="Google" id="ProtNLM"/>
    </source>
</evidence>
<dbReference type="Gene3D" id="1.20.120.1220">
    <property type="match status" value="1"/>
</dbReference>
<dbReference type="Pfam" id="PF06750">
    <property type="entry name" value="A24_N_bact"/>
    <property type="match status" value="1"/>
</dbReference>
<evidence type="ECO:0000256" key="3">
    <source>
        <dbReference type="ARBA" id="ARBA00022475"/>
    </source>
</evidence>
<evidence type="ECO:0000256" key="7">
    <source>
        <dbReference type="SAM" id="Phobius"/>
    </source>
</evidence>
<dbReference type="AlphaFoldDB" id="A0AAV4L9X7"/>
<comment type="similarity">
    <text evidence="2">Belongs to the peptidase A24 family.</text>
</comment>
<accession>A0AAV4L9X7</accession>
<evidence type="ECO:0000256" key="4">
    <source>
        <dbReference type="ARBA" id="ARBA00022692"/>
    </source>
</evidence>